<gene>
    <name evidence="2" type="ORF">RRG08_045932</name>
</gene>
<feature type="region of interest" description="Disordered" evidence="1">
    <location>
        <begin position="67"/>
        <end position="86"/>
    </location>
</feature>
<proteinExistence type="predicted"/>
<dbReference type="AlphaFoldDB" id="A0AAE1E4C0"/>
<keyword evidence="3" id="KW-1185">Reference proteome</keyword>
<reference evidence="2" key="1">
    <citation type="journal article" date="2023" name="G3 (Bethesda)">
        <title>A reference genome for the long-term kleptoplast-retaining sea slug Elysia crispata morphotype clarki.</title>
        <authorList>
            <person name="Eastman K.E."/>
            <person name="Pendleton A.L."/>
            <person name="Shaikh M.A."/>
            <person name="Suttiyut T."/>
            <person name="Ogas R."/>
            <person name="Tomko P."/>
            <person name="Gavelis G."/>
            <person name="Widhalm J.R."/>
            <person name="Wisecaver J.H."/>
        </authorList>
    </citation>
    <scope>NUCLEOTIDE SEQUENCE</scope>
    <source>
        <strain evidence="2">ECLA1</strain>
    </source>
</reference>
<protein>
    <submittedName>
        <fullName evidence="2">Uncharacterized protein</fullName>
    </submittedName>
</protein>
<dbReference type="EMBL" id="JAWDGP010001377">
    <property type="protein sequence ID" value="KAK3792388.1"/>
    <property type="molecule type" value="Genomic_DNA"/>
</dbReference>
<sequence length="139" mass="15834">MLEYTIRCLVEEWQILKTLFARRKIGEGNKEILVGKGFGWPARSIVEAADIRMNPSQTVFPRFRASEQETTHNNESCENNKSKQTNWVNEKNTSAYSTASSVKRLAKKLQTTPAAAEVQLEHKSGFRLPAEIRQALIRL</sequence>
<evidence type="ECO:0000313" key="2">
    <source>
        <dbReference type="EMBL" id="KAK3792388.1"/>
    </source>
</evidence>
<evidence type="ECO:0000256" key="1">
    <source>
        <dbReference type="SAM" id="MobiDB-lite"/>
    </source>
</evidence>
<organism evidence="2 3">
    <name type="scientific">Elysia crispata</name>
    <name type="common">lettuce slug</name>
    <dbReference type="NCBI Taxonomy" id="231223"/>
    <lineage>
        <taxon>Eukaryota</taxon>
        <taxon>Metazoa</taxon>
        <taxon>Spiralia</taxon>
        <taxon>Lophotrochozoa</taxon>
        <taxon>Mollusca</taxon>
        <taxon>Gastropoda</taxon>
        <taxon>Heterobranchia</taxon>
        <taxon>Euthyneura</taxon>
        <taxon>Panpulmonata</taxon>
        <taxon>Sacoglossa</taxon>
        <taxon>Placobranchoidea</taxon>
        <taxon>Plakobranchidae</taxon>
        <taxon>Elysia</taxon>
    </lineage>
</organism>
<dbReference type="Proteomes" id="UP001283361">
    <property type="component" value="Unassembled WGS sequence"/>
</dbReference>
<accession>A0AAE1E4C0</accession>
<name>A0AAE1E4C0_9GAST</name>
<comment type="caution">
    <text evidence="2">The sequence shown here is derived from an EMBL/GenBank/DDBJ whole genome shotgun (WGS) entry which is preliminary data.</text>
</comment>
<feature type="compositionally biased region" description="Polar residues" evidence="1">
    <location>
        <begin position="73"/>
        <end position="86"/>
    </location>
</feature>
<evidence type="ECO:0000313" key="3">
    <source>
        <dbReference type="Proteomes" id="UP001283361"/>
    </source>
</evidence>